<proteinExistence type="predicted"/>
<dbReference type="AlphaFoldDB" id="A0AAN8IBZ2"/>
<feature type="compositionally biased region" description="Basic and acidic residues" evidence="1">
    <location>
        <begin position="116"/>
        <end position="126"/>
    </location>
</feature>
<feature type="compositionally biased region" description="Polar residues" evidence="1">
    <location>
        <begin position="253"/>
        <end position="268"/>
    </location>
</feature>
<comment type="caution">
    <text evidence="2">The sequence shown here is derived from an EMBL/GenBank/DDBJ whole genome shotgun (WGS) entry which is preliminary data.</text>
</comment>
<gene>
    <name evidence="2" type="ORF">OHC33_001094</name>
</gene>
<sequence>MGKIDWTSADYRSLLDYVQSISSDSDKPDTQGLTEHLKQHMQDGKARVLDRNIVSERLGRIVSKTKKDRTHYASDLWKQGPKILDLRHAFLEGIYTEEEIVHIESGTRQLGRKRKAGEELSTEKSPKRQKTTQENNEEVNTSGDIEVSVDTAPQRKRRRDPDEEWEPEPRTKKAKSSTDVPAQKSIQPATEAELESQPVTVDLEAETEPANGPGSGRDTITRLKVPGLRQERADSPHGNVPSASVIPTEHVNRSGSSSTTQPPQGTDARSTEQEQHENSGMAEAESEQPPEIEETLYDSPAAPMPTTRPLPQDYLYASAIPGLSDRDTAKKLGEIYTDISTAIHLRLEELGLDPNQSAQIHDREWNQHLQPLMHLVFGHMSMPETLAKDYADIQTRRPLPLSVLLRSLVAAAVMQWAMKPHPMRTVSSSVSYDARMLDCTKHVIDRNFGVDVLTQMLHEATKRAVKTGCLPEIDARSAILTNRLILALSSFLEPSQRGQYLHVDEVFHFLPLSQYQRAATAKRAPTTKRVDESEDSVLNPLPGITLFEENLQAIFRKALKLRCDWEMQHDGKYIFEFPPMRTPFDVEKYFCEEVPPKTAASNANEPPSANVTERTFVCTMFSVLAEVRKEYNQGYGELQRYTRAAVFKLDPTTSAS</sequence>
<name>A0AAN8IBZ2_9EURO</name>
<evidence type="ECO:0000256" key="1">
    <source>
        <dbReference type="SAM" id="MobiDB-lite"/>
    </source>
</evidence>
<evidence type="ECO:0000313" key="3">
    <source>
        <dbReference type="Proteomes" id="UP001316803"/>
    </source>
</evidence>
<dbReference type="Proteomes" id="UP001316803">
    <property type="component" value="Unassembled WGS sequence"/>
</dbReference>
<protein>
    <submittedName>
        <fullName evidence="2">Uncharacterized protein</fullName>
    </submittedName>
</protein>
<feature type="compositionally biased region" description="Polar residues" evidence="1">
    <location>
        <begin position="132"/>
        <end position="143"/>
    </location>
</feature>
<evidence type="ECO:0000313" key="2">
    <source>
        <dbReference type="EMBL" id="KAK5957905.1"/>
    </source>
</evidence>
<reference evidence="2 3" key="1">
    <citation type="submission" date="2022-12" db="EMBL/GenBank/DDBJ databases">
        <title>Genomic features and morphological characterization of a novel Knufia sp. strain isolated from spacecraft assembly facility.</title>
        <authorList>
            <person name="Teixeira M."/>
            <person name="Chander A.M."/>
            <person name="Stajich J.E."/>
            <person name="Venkateswaran K."/>
        </authorList>
    </citation>
    <scope>NUCLEOTIDE SEQUENCE [LARGE SCALE GENOMIC DNA]</scope>
    <source>
        <strain evidence="2 3">FJI-L2-BK-P2</strain>
    </source>
</reference>
<feature type="compositionally biased region" description="Polar residues" evidence="1">
    <location>
        <begin position="177"/>
        <end position="188"/>
    </location>
</feature>
<keyword evidence="3" id="KW-1185">Reference proteome</keyword>
<dbReference type="EMBL" id="JAKLMC020000002">
    <property type="protein sequence ID" value="KAK5957905.1"/>
    <property type="molecule type" value="Genomic_DNA"/>
</dbReference>
<feature type="region of interest" description="Disordered" evidence="1">
    <location>
        <begin position="106"/>
        <end position="291"/>
    </location>
</feature>
<organism evidence="2 3">
    <name type="scientific">Knufia fluminis</name>
    <dbReference type="NCBI Taxonomy" id="191047"/>
    <lineage>
        <taxon>Eukaryota</taxon>
        <taxon>Fungi</taxon>
        <taxon>Dikarya</taxon>
        <taxon>Ascomycota</taxon>
        <taxon>Pezizomycotina</taxon>
        <taxon>Eurotiomycetes</taxon>
        <taxon>Chaetothyriomycetidae</taxon>
        <taxon>Chaetothyriales</taxon>
        <taxon>Trichomeriaceae</taxon>
        <taxon>Knufia</taxon>
    </lineage>
</organism>
<accession>A0AAN8IBZ2</accession>